<evidence type="ECO:0000313" key="2">
    <source>
        <dbReference type="EMBL" id="KAJ1910195.1"/>
    </source>
</evidence>
<name>A0A9W8DMB6_9FUNG</name>
<keyword evidence="1" id="KW-0472">Membrane</keyword>
<sequence>MESVLITTYGYTEGLLFHCLEDMIKTALLFATKINSGKPDITSQVCVFDKYVSGFLETATEHFNKIDITDISDRVNDALQAKNSSNQNELTIFPCDKYIIKNNREKLFFVIWHLYNSVAISVIILLVPDLITMTANKNNQWSYDTKDILGKAKEVMEGFNKVFPSSTYSTTGTKNALAAIYSEDTKINMERYAAILRAEVILQGVITNARIGIKYVNDGMEVRKIKNNVLGLLKSALKKVSTTKKDFCGQQQDPTQCRFLKLLDTCSLSHGKVVFPEQG</sequence>
<keyword evidence="3" id="KW-1185">Reference proteome</keyword>
<dbReference type="Proteomes" id="UP001150538">
    <property type="component" value="Unassembled WGS sequence"/>
</dbReference>
<gene>
    <name evidence="2" type="ORF">H4219_006261</name>
</gene>
<protein>
    <submittedName>
        <fullName evidence="2">Uncharacterized protein</fullName>
    </submittedName>
</protein>
<keyword evidence="1" id="KW-0812">Transmembrane</keyword>
<feature type="transmembrane region" description="Helical" evidence="1">
    <location>
        <begin position="107"/>
        <end position="127"/>
    </location>
</feature>
<dbReference type="EMBL" id="JANBPU010000615">
    <property type="protein sequence ID" value="KAJ1910195.1"/>
    <property type="molecule type" value="Genomic_DNA"/>
</dbReference>
<dbReference type="AlphaFoldDB" id="A0A9W8DMB6"/>
<evidence type="ECO:0000313" key="3">
    <source>
        <dbReference type="Proteomes" id="UP001150538"/>
    </source>
</evidence>
<evidence type="ECO:0000256" key="1">
    <source>
        <dbReference type="SAM" id="Phobius"/>
    </source>
</evidence>
<reference evidence="2" key="1">
    <citation type="submission" date="2022-07" db="EMBL/GenBank/DDBJ databases">
        <title>Phylogenomic reconstructions and comparative analyses of Kickxellomycotina fungi.</title>
        <authorList>
            <person name="Reynolds N.K."/>
            <person name="Stajich J.E."/>
            <person name="Barry K."/>
            <person name="Grigoriev I.V."/>
            <person name="Crous P."/>
            <person name="Smith M.E."/>
        </authorList>
    </citation>
    <scope>NUCLEOTIDE SEQUENCE</scope>
    <source>
        <strain evidence="2">NBRC 100468</strain>
    </source>
</reference>
<accession>A0A9W8DMB6</accession>
<proteinExistence type="predicted"/>
<keyword evidence="1" id="KW-1133">Transmembrane helix</keyword>
<comment type="caution">
    <text evidence="2">The sequence shown here is derived from an EMBL/GenBank/DDBJ whole genome shotgun (WGS) entry which is preliminary data.</text>
</comment>
<organism evidence="2 3">
    <name type="scientific">Mycoemilia scoparia</name>
    <dbReference type="NCBI Taxonomy" id="417184"/>
    <lineage>
        <taxon>Eukaryota</taxon>
        <taxon>Fungi</taxon>
        <taxon>Fungi incertae sedis</taxon>
        <taxon>Zoopagomycota</taxon>
        <taxon>Kickxellomycotina</taxon>
        <taxon>Kickxellomycetes</taxon>
        <taxon>Kickxellales</taxon>
        <taxon>Kickxellaceae</taxon>
        <taxon>Mycoemilia</taxon>
    </lineage>
</organism>